<organism evidence="1 2">
    <name type="scientific">Diploscapter pachys</name>
    <dbReference type="NCBI Taxonomy" id="2018661"/>
    <lineage>
        <taxon>Eukaryota</taxon>
        <taxon>Metazoa</taxon>
        <taxon>Ecdysozoa</taxon>
        <taxon>Nematoda</taxon>
        <taxon>Chromadorea</taxon>
        <taxon>Rhabditida</taxon>
        <taxon>Rhabditina</taxon>
        <taxon>Rhabditomorpha</taxon>
        <taxon>Rhabditoidea</taxon>
        <taxon>Rhabditidae</taxon>
        <taxon>Diploscapter</taxon>
    </lineage>
</organism>
<keyword evidence="2" id="KW-1185">Reference proteome</keyword>
<dbReference type="Proteomes" id="UP000218231">
    <property type="component" value="Unassembled WGS sequence"/>
</dbReference>
<protein>
    <submittedName>
        <fullName evidence="1">Uncharacterized protein</fullName>
    </submittedName>
</protein>
<dbReference type="EMBL" id="LIAE01008682">
    <property type="protein sequence ID" value="PAV72879.1"/>
    <property type="molecule type" value="Genomic_DNA"/>
</dbReference>
<name>A0A2A2KGA0_9BILA</name>
<reference evidence="1 2" key="1">
    <citation type="journal article" date="2017" name="Curr. Biol.">
        <title>Genome architecture and evolution of a unichromosomal asexual nematode.</title>
        <authorList>
            <person name="Fradin H."/>
            <person name="Zegar C."/>
            <person name="Gutwein M."/>
            <person name="Lucas J."/>
            <person name="Kovtun M."/>
            <person name="Corcoran D."/>
            <person name="Baugh L.R."/>
            <person name="Kiontke K."/>
            <person name="Gunsalus K."/>
            <person name="Fitch D.H."/>
            <person name="Piano F."/>
        </authorList>
    </citation>
    <scope>NUCLEOTIDE SEQUENCE [LARGE SCALE GENOMIC DNA]</scope>
    <source>
        <strain evidence="1">PF1309</strain>
    </source>
</reference>
<proteinExistence type="predicted"/>
<evidence type="ECO:0000313" key="2">
    <source>
        <dbReference type="Proteomes" id="UP000218231"/>
    </source>
</evidence>
<dbReference type="AlphaFoldDB" id="A0A2A2KGA0"/>
<evidence type="ECO:0000313" key="1">
    <source>
        <dbReference type="EMBL" id="PAV72879.1"/>
    </source>
</evidence>
<gene>
    <name evidence="1" type="ORF">WR25_24561</name>
</gene>
<accession>A0A2A2KGA0</accession>
<comment type="caution">
    <text evidence="1">The sequence shown here is derived from an EMBL/GenBank/DDBJ whole genome shotgun (WGS) entry which is preliminary data.</text>
</comment>
<sequence>MPPVIAANSRFGPIALKKSGCRPAQAGSGCFTIGMSLAILRSPFVDRADDLARGHVGRSLPRFRRCAASLESRRRGAAFPQGATASVLLSRPIADKAVLADIAPGGCEVAVPGP</sequence>